<feature type="binding site" evidence="1">
    <location>
        <position position="10"/>
    </location>
    <ligand>
        <name>FMN</name>
        <dbReference type="ChEBI" id="CHEBI:58210"/>
    </ligand>
</feature>
<dbReference type="NCBIfam" id="NF002370">
    <property type="entry name" value="PRK01355.1"/>
    <property type="match status" value="1"/>
</dbReference>
<evidence type="ECO:0000259" key="2">
    <source>
        <dbReference type="Pfam" id="PF02525"/>
    </source>
</evidence>
<gene>
    <name evidence="1" type="primary">azoR</name>
    <name evidence="3" type="ORF">KQ875_00130</name>
</gene>
<dbReference type="EC" id="1.7.1.17" evidence="1"/>
<dbReference type="InterPro" id="IPR023048">
    <property type="entry name" value="NADH:quinone_OxRdtase_FMN_depd"/>
</dbReference>
<dbReference type="InterPro" id="IPR003680">
    <property type="entry name" value="Flavodoxin_fold"/>
</dbReference>
<comment type="function">
    <text evidence="1">Also exhibits azoreductase activity. Catalyzes the reductive cleavage of the azo bond in aromatic azo compounds to the corresponding amines.</text>
</comment>
<evidence type="ECO:0000313" key="4">
    <source>
        <dbReference type="Proteomes" id="UP000718793"/>
    </source>
</evidence>
<dbReference type="PANTHER" id="PTHR43741:SF4">
    <property type="entry name" value="FMN-DEPENDENT NADH:QUINONE OXIDOREDUCTASE"/>
    <property type="match status" value="1"/>
</dbReference>
<dbReference type="EC" id="1.6.5.-" evidence="1"/>
<comment type="caution">
    <text evidence="3">The sequence shown here is derived from an EMBL/GenBank/DDBJ whole genome shotgun (WGS) entry which is preliminary data.</text>
</comment>
<organism evidence="3 4">
    <name type="scientific">Mycoplasma zalophi</name>
    <dbReference type="NCBI Taxonomy" id="191287"/>
    <lineage>
        <taxon>Bacteria</taxon>
        <taxon>Bacillati</taxon>
        <taxon>Mycoplasmatota</taxon>
        <taxon>Mollicutes</taxon>
        <taxon>Mycoplasmataceae</taxon>
        <taxon>Mycoplasma</taxon>
    </lineage>
</organism>
<dbReference type="RefSeq" id="WP_216488221.1">
    <property type="nucleotide sequence ID" value="NZ_JAHMHH010000001.1"/>
</dbReference>
<dbReference type="InterPro" id="IPR050104">
    <property type="entry name" value="FMN-dep_NADH:Q_OxRdtase_AzoR1"/>
</dbReference>
<name>A0ABS6DQ07_9MOLU</name>
<comment type="catalytic activity">
    <reaction evidence="1">
        <text>2 a quinone + NADH + H(+) = 2 a 1,4-benzosemiquinone + NAD(+)</text>
        <dbReference type="Rhea" id="RHEA:65952"/>
        <dbReference type="ChEBI" id="CHEBI:15378"/>
        <dbReference type="ChEBI" id="CHEBI:57540"/>
        <dbReference type="ChEBI" id="CHEBI:57945"/>
        <dbReference type="ChEBI" id="CHEBI:132124"/>
        <dbReference type="ChEBI" id="CHEBI:134225"/>
    </reaction>
</comment>
<proteinExistence type="inferred from homology"/>
<keyword evidence="1" id="KW-0560">Oxidoreductase</keyword>
<keyword evidence="1" id="KW-0520">NAD</keyword>
<keyword evidence="4" id="KW-1185">Reference proteome</keyword>
<evidence type="ECO:0000313" key="3">
    <source>
        <dbReference type="EMBL" id="MBU4692007.1"/>
    </source>
</evidence>
<comment type="subunit">
    <text evidence="1">Homodimer.</text>
</comment>
<evidence type="ECO:0000256" key="1">
    <source>
        <dbReference type="HAMAP-Rule" id="MF_01216"/>
    </source>
</evidence>
<dbReference type="PANTHER" id="PTHR43741">
    <property type="entry name" value="FMN-DEPENDENT NADH-AZOREDUCTASE 1"/>
    <property type="match status" value="1"/>
</dbReference>
<comment type="cofactor">
    <cofactor evidence="1">
        <name>FMN</name>
        <dbReference type="ChEBI" id="CHEBI:58210"/>
    </cofactor>
    <text evidence="1">Binds 1 FMN per subunit.</text>
</comment>
<dbReference type="HAMAP" id="MF_01216">
    <property type="entry name" value="Azoreductase_type1"/>
    <property type="match status" value="1"/>
</dbReference>
<accession>A0ABS6DQ07</accession>
<comment type="catalytic activity">
    <reaction evidence="1">
        <text>N,N-dimethyl-1,4-phenylenediamine + anthranilate + 2 NAD(+) = 2-(4-dimethylaminophenyl)diazenylbenzoate + 2 NADH + 2 H(+)</text>
        <dbReference type="Rhea" id="RHEA:55872"/>
        <dbReference type="ChEBI" id="CHEBI:15378"/>
        <dbReference type="ChEBI" id="CHEBI:15783"/>
        <dbReference type="ChEBI" id="CHEBI:16567"/>
        <dbReference type="ChEBI" id="CHEBI:57540"/>
        <dbReference type="ChEBI" id="CHEBI:57945"/>
        <dbReference type="ChEBI" id="CHEBI:71579"/>
        <dbReference type="EC" id="1.7.1.17"/>
    </reaction>
</comment>
<comment type="caution">
    <text evidence="1">Lacks conserved residue(s) required for the propagation of feature annotation.</text>
</comment>
<keyword evidence="1" id="KW-0285">Flavoprotein</keyword>
<keyword evidence="1" id="KW-0288">FMN</keyword>
<reference evidence="3" key="1">
    <citation type="submission" date="2021-06" db="EMBL/GenBank/DDBJ databases">
        <title>Novel Mycoplasma species detected in California sea lions (Zalophus californianus) from the USA.</title>
        <authorList>
            <person name="Volokhov D.V."/>
            <person name="Furtak V.A."/>
            <person name="Zagorodnyaya T.A."/>
        </authorList>
    </citation>
    <scope>NUCLEOTIDE SEQUENCE [LARGE SCALE GENOMIC DNA]</scope>
    <source>
        <strain evidence="3">CSL 5346</strain>
    </source>
</reference>
<dbReference type="Pfam" id="PF02525">
    <property type="entry name" value="Flavodoxin_2"/>
    <property type="match status" value="1"/>
</dbReference>
<dbReference type="Proteomes" id="UP000718793">
    <property type="component" value="Unassembled WGS sequence"/>
</dbReference>
<dbReference type="EMBL" id="JAHMHH010000001">
    <property type="protein sequence ID" value="MBU4692007.1"/>
    <property type="molecule type" value="Genomic_DNA"/>
</dbReference>
<comment type="function">
    <text evidence="1">Quinone reductase that provides resistance to thiol-specific stress caused by electrophilic quinones.</text>
</comment>
<sequence length="200" mass="22529">MAKVLIINTSPVSKDLSISYGMAQVFKKAYLAANPQDEVEELDLNEVEMAHKTIDSKNMGPEYWNEEDSDKYIEQLKNTDKIIFVAPMTNFSISALARNYLDHVLVANKTFSYKYSKDGDAVGLLPHLKVQILATQGAPFGWYLWGSHTALIKGTFEFVGAKVKEPLMIDGTKTPMYAGWTRDQIIEKHMDRIVDAASKF</sequence>
<feature type="domain" description="Flavodoxin-like fold" evidence="2">
    <location>
        <begin position="3"/>
        <end position="176"/>
    </location>
</feature>
<feature type="binding site" evidence="1">
    <location>
        <begin position="17"/>
        <end position="19"/>
    </location>
    <ligand>
        <name>FMN</name>
        <dbReference type="ChEBI" id="CHEBI:58210"/>
    </ligand>
</feature>
<protein>
    <recommendedName>
        <fullName evidence="1">FMN dependent NADH:quinone oxidoreductase</fullName>
        <ecNumber evidence="1">1.6.5.-</ecNumber>
    </recommendedName>
    <alternativeName>
        <fullName evidence="1">Azo-dye reductase</fullName>
    </alternativeName>
    <alternativeName>
        <fullName evidence="1">FMN-dependent NADH-azo compound oxidoreductase</fullName>
    </alternativeName>
    <alternativeName>
        <fullName evidence="1">FMN-dependent NADH-azoreductase</fullName>
        <ecNumber evidence="1">1.7.1.17</ecNumber>
    </alternativeName>
</protein>
<comment type="similarity">
    <text evidence="1">Belongs to the azoreductase type 1 family.</text>
</comment>